<dbReference type="NCBIfam" id="TIGR02490">
    <property type="entry name" value="flgF"/>
    <property type="match status" value="1"/>
</dbReference>
<dbReference type="GO" id="GO:0030694">
    <property type="term" value="C:bacterial-type flagellum basal body, rod"/>
    <property type="evidence" value="ECO:0007669"/>
    <property type="project" value="UniProtKB-UniRule"/>
</dbReference>
<feature type="domain" description="Flagellar hook protein FlgE/F/G-like D1" evidence="9">
    <location>
        <begin position="81"/>
        <end position="145"/>
    </location>
</feature>
<evidence type="ECO:0000259" key="9">
    <source>
        <dbReference type="Pfam" id="PF22692"/>
    </source>
</evidence>
<dbReference type="SUPFAM" id="SSF117143">
    <property type="entry name" value="Flagellar hook protein flgE"/>
    <property type="match status" value="1"/>
</dbReference>
<dbReference type="Pfam" id="PF06429">
    <property type="entry name" value="Flg_bbr_C"/>
    <property type="match status" value="1"/>
</dbReference>
<keyword evidence="10" id="KW-0966">Cell projection</keyword>
<evidence type="ECO:0000256" key="6">
    <source>
        <dbReference type="RuleBase" id="RU362116"/>
    </source>
</evidence>
<dbReference type="GO" id="GO:0071978">
    <property type="term" value="P:bacterial-type flagellum-dependent swarming motility"/>
    <property type="evidence" value="ECO:0007669"/>
    <property type="project" value="TreeGrafter"/>
</dbReference>
<evidence type="ECO:0000256" key="4">
    <source>
        <dbReference type="ARBA" id="ARBA00038560"/>
    </source>
</evidence>
<dbReference type="PANTHER" id="PTHR30435:SF18">
    <property type="entry name" value="FLAGELLAR BASAL-BODY ROD PROTEIN FLGF"/>
    <property type="match status" value="1"/>
</dbReference>
<comment type="caution">
    <text evidence="10">The sequence shown here is derived from an EMBL/GenBank/DDBJ whole genome shotgun (WGS) entry which is preliminary data.</text>
</comment>
<dbReference type="RefSeq" id="WP_115896747.1">
    <property type="nucleotide sequence ID" value="NZ_QUNG01000003.1"/>
</dbReference>
<sequence>MDRALYLAMSGGVQTMNAQTIHANNLANVNTTGFRADFEQARSMQVNGEHFPSRVYAMTENPATRYSQGDMIQTGRNLDVAVKGSGFISVYDSEGQEAYTRAGDLQINAAGQLVTGRGLPVVGNNGPVFLPPLESLTIASDGSISIVPQGGAANEVAVIDQIKLVNPEADTIRKGEDGLIHTKVPGQDLGADQNVQLASGFIEGSNVNAVEEMTHIMDLSRRFEMNIKMMDTIREDSAASARILQRNA</sequence>
<reference evidence="10 11" key="1">
    <citation type="submission" date="2018-08" db="EMBL/GenBank/DDBJ databases">
        <title>Genomic Encyclopedia of Type Strains, Phase III (KMG-III): the genomes of soil and plant-associated and newly described type strains.</title>
        <authorList>
            <person name="Whitman W."/>
        </authorList>
    </citation>
    <scope>NUCLEOTIDE SEQUENCE [LARGE SCALE GENOMIC DNA]</scope>
    <source>
        <strain evidence="10 11">CECT 7375</strain>
    </source>
</reference>
<evidence type="ECO:0000256" key="3">
    <source>
        <dbReference type="ARBA" id="ARBA00023143"/>
    </source>
</evidence>
<dbReference type="Pfam" id="PF22692">
    <property type="entry name" value="LlgE_F_G_D1"/>
    <property type="match status" value="1"/>
</dbReference>
<evidence type="ECO:0000259" key="7">
    <source>
        <dbReference type="Pfam" id="PF00460"/>
    </source>
</evidence>
<comment type="similarity">
    <text evidence="2 6">Belongs to the flagella basal body rod proteins family.</text>
</comment>
<accession>A0A3E0DTP5</accession>
<dbReference type="InterPro" id="IPR001444">
    <property type="entry name" value="Flag_bb_rod_N"/>
</dbReference>
<dbReference type="InterPro" id="IPR053967">
    <property type="entry name" value="LlgE_F_G-like_D1"/>
</dbReference>
<dbReference type="NCBIfam" id="NF009280">
    <property type="entry name" value="PRK12640.1"/>
    <property type="match status" value="1"/>
</dbReference>
<keyword evidence="10" id="KW-0969">Cilium</keyword>
<keyword evidence="11" id="KW-1185">Reference proteome</keyword>
<feature type="domain" description="Flagellar basal-body/hook protein C-terminal" evidence="8">
    <location>
        <begin position="199"/>
        <end position="239"/>
    </location>
</feature>
<dbReference type="InterPro" id="IPR020013">
    <property type="entry name" value="Flagellar_FlgE/F/G"/>
</dbReference>
<gene>
    <name evidence="10" type="ORF">DFP81_10352</name>
</gene>
<evidence type="ECO:0000313" key="10">
    <source>
        <dbReference type="EMBL" id="REG84858.1"/>
    </source>
</evidence>
<evidence type="ECO:0000259" key="8">
    <source>
        <dbReference type="Pfam" id="PF06429"/>
    </source>
</evidence>
<comment type="subcellular location">
    <subcellularLocation>
        <location evidence="1 6">Bacterial flagellum basal body</location>
    </subcellularLocation>
</comment>
<dbReference type="Proteomes" id="UP000256542">
    <property type="component" value="Unassembled WGS sequence"/>
</dbReference>
<keyword evidence="3 6" id="KW-0975">Bacterial flagellum</keyword>
<feature type="domain" description="Flagellar basal body rod protein N-terminal" evidence="7">
    <location>
        <begin position="5"/>
        <end position="35"/>
    </location>
</feature>
<comment type="subunit">
    <text evidence="4 6">The basal body constitutes a major portion of the flagellar organelle and consists of five rings (E,L,P,S, and M) mounted on a central rod. The rod consists of about 26 subunits of FlgG in the distal portion, and FlgB, FlgC and FlgF are thought to build up the proximal portion of the rod with about 6 subunits each.</text>
</comment>
<dbReference type="EMBL" id="QUNG01000003">
    <property type="protein sequence ID" value="REG84858.1"/>
    <property type="molecule type" value="Genomic_DNA"/>
</dbReference>
<dbReference type="NCBIfam" id="TIGR03506">
    <property type="entry name" value="FlgEFG_subfam"/>
    <property type="match status" value="1"/>
</dbReference>
<evidence type="ECO:0000256" key="2">
    <source>
        <dbReference type="ARBA" id="ARBA00009677"/>
    </source>
</evidence>
<evidence type="ECO:0000313" key="11">
    <source>
        <dbReference type="Proteomes" id="UP000256542"/>
    </source>
</evidence>
<dbReference type="InterPro" id="IPR037925">
    <property type="entry name" value="FlgE/F/G-like"/>
</dbReference>
<name>A0A3E0DTP5_9GAMM</name>
<keyword evidence="10" id="KW-0282">Flagellum</keyword>
<organism evidence="10 11">
    <name type="scientific">Marinomonas pollencensis</name>
    <dbReference type="NCBI Taxonomy" id="491954"/>
    <lineage>
        <taxon>Bacteria</taxon>
        <taxon>Pseudomonadati</taxon>
        <taxon>Pseudomonadota</taxon>
        <taxon>Gammaproteobacteria</taxon>
        <taxon>Oceanospirillales</taxon>
        <taxon>Oceanospirillaceae</taxon>
        <taxon>Marinomonas</taxon>
    </lineage>
</organism>
<dbReference type="OrthoDB" id="9804559at2"/>
<evidence type="ECO:0000256" key="5">
    <source>
        <dbReference type="ARBA" id="ARBA00040228"/>
    </source>
</evidence>
<dbReference type="InterPro" id="IPR012836">
    <property type="entry name" value="FlgF"/>
</dbReference>
<dbReference type="InterPro" id="IPR010930">
    <property type="entry name" value="Flg_bb/hook_C_dom"/>
</dbReference>
<dbReference type="Pfam" id="PF00460">
    <property type="entry name" value="Flg_bb_rod"/>
    <property type="match status" value="1"/>
</dbReference>
<dbReference type="PANTHER" id="PTHR30435">
    <property type="entry name" value="FLAGELLAR PROTEIN"/>
    <property type="match status" value="1"/>
</dbReference>
<proteinExistence type="inferred from homology"/>
<dbReference type="AlphaFoldDB" id="A0A3E0DTP5"/>
<evidence type="ECO:0000256" key="1">
    <source>
        <dbReference type="ARBA" id="ARBA00004117"/>
    </source>
</evidence>
<protein>
    <recommendedName>
        <fullName evidence="5 6">Flagellar basal-body rod protein FlgF</fullName>
    </recommendedName>
</protein>